<dbReference type="OrthoDB" id="9770036at2"/>
<name>A0A1G6VFX3_9GAMM</name>
<evidence type="ECO:0000313" key="10">
    <source>
        <dbReference type="EMBL" id="SDD52444.1"/>
    </source>
</evidence>
<evidence type="ECO:0000259" key="9">
    <source>
        <dbReference type="Pfam" id="PF12704"/>
    </source>
</evidence>
<dbReference type="GO" id="GO:0098797">
    <property type="term" value="C:plasma membrane protein complex"/>
    <property type="evidence" value="ECO:0007669"/>
    <property type="project" value="TreeGrafter"/>
</dbReference>
<accession>A0A1G6VFX3</accession>
<feature type="transmembrane region" description="Helical" evidence="7">
    <location>
        <begin position="380"/>
        <end position="398"/>
    </location>
</feature>
<dbReference type="RefSeq" id="WP_091241058.1">
    <property type="nucleotide sequence ID" value="NZ_FNAG01000003.1"/>
</dbReference>
<evidence type="ECO:0000256" key="7">
    <source>
        <dbReference type="SAM" id="Phobius"/>
    </source>
</evidence>
<keyword evidence="11" id="KW-1185">Reference proteome</keyword>
<dbReference type="Proteomes" id="UP000199603">
    <property type="component" value="Unassembled WGS sequence"/>
</dbReference>
<keyword evidence="4 7" id="KW-0812">Transmembrane</keyword>
<dbReference type="STRING" id="265719.SAMN04488509_10361"/>
<evidence type="ECO:0000256" key="6">
    <source>
        <dbReference type="ARBA" id="ARBA00023136"/>
    </source>
</evidence>
<keyword evidence="5 7" id="KW-1133">Transmembrane helix</keyword>
<protein>
    <submittedName>
        <fullName evidence="10">Lipoprotein-releasing system permease protein</fullName>
    </submittedName>
</protein>
<dbReference type="GO" id="GO:0044874">
    <property type="term" value="P:lipoprotein localization to outer membrane"/>
    <property type="evidence" value="ECO:0007669"/>
    <property type="project" value="TreeGrafter"/>
</dbReference>
<evidence type="ECO:0000256" key="1">
    <source>
        <dbReference type="ARBA" id="ARBA00004651"/>
    </source>
</evidence>
<dbReference type="InterPro" id="IPR025857">
    <property type="entry name" value="MacB_PCD"/>
</dbReference>
<evidence type="ECO:0000259" key="8">
    <source>
        <dbReference type="Pfam" id="PF02687"/>
    </source>
</evidence>
<keyword evidence="10" id="KW-0449">Lipoprotein</keyword>
<reference evidence="10 11" key="1">
    <citation type="submission" date="2016-10" db="EMBL/GenBank/DDBJ databases">
        <authorList>
            <person name="de Groot N.N."/>
        </authorList>
    </citation>
    <scope>NUCLEOTIDE SEQUENCE [LARGE SCALE GENOMIC DNA]</scope>
    <source>
        <strain evidence="10 11">DSM 16957</strain>
    </source>
</reference>
<comment type="subcellular location">
    <subcellularLocation>
        <location evidence="1">Cell membrane</location>
        <topology evidence="1">Multi-pass membrane protein</topology>
    </subcellularLocation>
</comment>
<dbReference type="PANTHER" id="PTHR30489">
    <property type="entry name" value="LIPOPROTEIN-RELEASING SYSTEM TRANSMEMBRANE PROTEIN LOLE"/>
    <property type="match status" value="1"/>
</dbReference>
<feature type="domain" description="MacB-like periplasmic core" evidence="9">
    <location>
        <begin position="27"/>
        <end position="258"/>
    </location>
</feature>
<dbReference type="Pfam" id="PF12704">
    <property type="entry name" value="MacB_PCD"/>
    <property type="match status" value="1"/>
</dbReference>
<feature type="transmembrane region" description="Helical" evidence="7">
    <location>
        <begin position="28"/>
        <end position="51"/>
    </location>
</feature>
<keyword evidence="6 7" id="KW-0472">Membrane</keyword>
<feature type="transmembrane region" description="Helical" evidence="7">
    <location>
        <begin position="291"/>
        <end position="311"/>
    </location>
</feature>
<sequence>MLKRALDSLWFEWLLAIRLLLEGRAQSLLIISGIGVGVCVIVFLTALIGGLQKQIIDRTLGTQAHIRVRPPEELARPLRTESEAEAGLISQVDQRAQRLRALDQWQRIEQSLLAADDITAVSPLASGPALARRGAASRSVVILGIEPERYTRIVPVQDSLQEGRFAIVGNDIAIGRQLATELGARLGDRLRLDAGEGRADVFTIVGIFELGVRDIDQRFVYTALKPAQALLDLPGGVSSLDLRVTEIFQAEPIAQRISARLGVNAESWMTLNRNVLDALSAQSMSTNLIKFFVGLSAAFGIASVLAVSVVQRGREIGILRAMGTGRGQVLRVFLIQGGVVGLLGSALGALGGAGLIGAWSAAGLSRSGRGSFELAVTPDLFIGATLLATVVGMLAAVAPARRAAKLDPVEAMRGG</sequence>
<evidence type="ECO:0000256" key="4">
    <source>
        <dbReference type="ARBA" id="ARBA00022692"/>
    </source>
</evidence>
<keyword evidence="3" id="KW-1003">Cell membrane</keyword>
<evidence type="ECO:0000256" key="3">
    <source>
        <dbReference type="ARBA" id="ARBA00022475"/>
    </source>
</evidence>
<gene>
    <name evidence="10" type="ORF">SAMN04488509_10361</name>
</gene>
<proteinExistence type="inferred from homology"/>
<organism evidence="10 11">
    <name type="scientific">Aquimonas voraii</name>
    <dbReference type="NCBI Taxonomy" id="265719"/>
    <lineage>
        <taxon>Bacteria</taxon>
        <taxon>Pseudomonadati</taxon>
        <taxon>Pseudomonadota</taxon>
        <taxon>Gammaproteobacteria</taxon>
        <taxon>Lysobacterales</taxon>
        <taxon>Lysobacteraceae</taxon>
        <taxon>Aquimonas</taxon>
    </lineage>
</organism>
<feature type="domain" description="ABC3 transporter permease C-terminal" evidence="8">
    <location>
        <begin position="290"/>
        <end position="408"/>
    </location>
</feature>
<dbReference type="Pfam" id="PF02687">
    <property type="entry name" value="FtsX"/>
    <property type="match status" value="1"/>
</dbReference>
<feature type="transmembrane region" description="Helical" evidence="7">
    <location>
        <begin position="332"/>
        <end position="360"/>
    </location>
</feature>
<evidence type="ECO:0000256" key="2">
    <source>
        <dbReference type="ARBA" id="ARBA00005236"/>
    </source>
</evidence>
<dbReference type="AlphaFoldDB" id="A0A1G6VFX3"/>
<comment type="similarity">
    <text evidence="2">Belongs to the ABC-4 integral membrane protein family. LolC/E subfamily.</text>
</comment>
<dbReference type="EMBL" id="FNAG01000003">
    <property type="protein sequence ID" value="SDD52444.1"/>
    <property type="molecule type" value="Genomic_DNA"/>
</dbReference>
<dbReference type="InterPro" id="IPR051447">
    <property type="entry name" value="Lipoprotein-release_system"/>
</dbReference>
<evidence type="ECO:0000256" key="5">
    <source>
        <dbReference type="ARBA" id="ARBA00022989"/>
    </source>
</evidence>
<evidence type="ECO:0000313" key="11">
    <source>
        <dbReference type="Proteomes" id="UP000199603"/>
    </source>
</evidence>
<dbReference type="InterPro" id="IPR003838">
    <property type="entry name" value="ABC3_permease_C"/>
</dbReference>
<dbReference type="PANTHER" id="PTHR30489:SF0">
    <property type="entry name" value="LIPOPROTEIN-RELEASING SYSTEM TRANSMEMBRANE PROTEIN LOLE"/>
    <property type="match status" value="1"/>
</dbReference>